<evidence type="ECO:0000313" key="4">
    <source>
        <dbReference type="Proteomes" id="UP000636891"/>
    </source>
</evidence>
<comment type="similarity">
    <text evidence="1">Belongs to the IMPACT family.</text>
</comment>
<dbReference type="Pfam" id="PF01205">
    <property type="entry name" value="Impact_N"/>
    <property type="match status" value="1"/>
</dbReference>
<dbReference type="InterPro" id="IPR036956">
    <property type="entry name" value="Impact_N_sf"/>
</dbReference>
<dbReference type="PROSITE" id="PS00910">
    <property type="entry name" value="UPF0029"/>
    <property type="match status" value="1"/>
</dbReference>
<dbReference type="EMBL" id="JACOOK010000005">
    <property type="protein sequence ID" value="MBC5617338.1"/>
    <property type="molecule type" value="Genomic_DNA"/>
</dbReference>
<dbReference type="PANTHER" id="PTHR16301">
    <property type="entry name" value="IMPACT-RELATED"/>
    <property type="match status" value="1"/>
</dbReference>
<dbReference type="InterPro" id="IPR023582">
    <property type="entry name" value="Impact"/>
</dbReference>
<reference evidence="3 4" key="1">
    <citation type="submission" date="2020-08" db="EMBL/GenBank/DDBJ databases">
        <title>Genome public.</title>
        <authorList>
            <person name="Liu C."/>
            <person name="Sun Q."/>
        </authorList>
    </citation>
    <scope>NUCLEOTIDE SEQUENCE [LARGE SCALE GENOMIC DNA]</scope>
    <source>
        <strain evidence="3 4">New-7</strain>
    </source>
</reference>
<dbReference type="SUPFAM" id="SSF54211">
    <property type="entry name" value="Ribosomal protein S5 domain 2-like"/>
    <property type="match status" value="1"/>
</dbReference>
<dbReference type="RefSeq" id="WP_118657002.1">
    <property type="nucleotide sequence ID" value="NZ_JACOOK010000005.1"/>
</dbReference>
<dbReference type="Proteomes" id="UP000636891">
    <property type="component" value="Unassembled WGS sequence"/>
</dbReference>
<evidence type="ECO:0000313" key="3">
    <source>
        <dbReference type="EMBL" id="MBC5617338.1"/>
    </source>
</evidence>
<feature type="domain" description="Impact N-terminal" evidence="2">
    <location>
        <begin position="22"/>
        <end position="127"/>
    </location>
</feature>
<gene>
    <name evidence="3" type="ORF">H8S08_09975</name>
</gene>
<name>A0ABR7CNU6_9BACT</name>
<accession>A0ABR7CNU6</accession>
<sequence>MEPADDSYYTIAAPAEAIYKDKGSKFLAYAWPVTDERQIRDALDGLRKRYYDATHHCYAWRLGPEGENVRMNDDGEPSSTAGRPILGQLLSRQVTDALVVVVRYFGGTKLGVPGLIAAYKESAAAVLDAAEVVQRTVNTVLRIEFGYLAMNDVMRIVKEMQPEVLGQQFDNACTMTLSIRRSRSQQLLERLRNVESMSIDLK</sequence>
<organism evidence="3 4">
    <name type="scientific">Alistipes hominis</name>
    <dbReference type="NCBI Taxonomy" id="2763015"/>
    <lineage>
        <taxon>Bacteria</taxon>
        <taxon>Pseudomonadati</taxon>
        <taxon>Bacteroidota</taxon>
        <taxon>Bacteroidia</taxon>
        <taxon>Bacteroidales</taxon>
        <taxon>Rikenellaceae</taxon>
        <taxon>Alistipes</taxon>
    </lineage>
</organism>
<keyword evidence="4" id="KW-1185">Reference proteome</keyword>
<dbReference type="InterPro" id="IPR020569">
    <property type="entry name" value="UPF0029_Impact_CS"/>
</dbReference>
<comment type="caution">
    <text evidence="3">The sequence shown here is derived from an EMBL/GenBank/DDBJ whole genome shotgun (WGS) entry which is preliminary data.</text>
</comment>
<dbReference type="Gene3D" id="3.30.230.30">
    <property type="entry name" value="Impact, N-terminal domain"/>
    <property type="match status" value="1"/>
</dbReference>
<dbReference type="InterPro" id="IPR001498">
    <property type="entry name" value="Impact_N"/>
</dbReference>
<evidence type="ECO:0000259" key="2">
    <source>
        <dbReference type="Pfam" id="PF01205"/>
    </source>
</evidence>
<dbReference type="PANTHER" id="PTHR16301:SF20">
    <property type="entry name" value="IMPACT FAMILY MEMBER YIGZ"/>
    <property type="match status" value="1"/>
</dbReference>
<protein>
    <submittedName>
        <fullName evidence="3">YigZ family protein</fullName>
    </submittedName>
</protein>
<proteinExistence type="inferred from homology"/>
<dbReference type="InterPro" id="IPR020568">
    <property type="entry name" value="Ribosomal_Su5_D2-typ_SF"/>
</dbReference>
<evidence type="ECO:0000256" key="1">
    <source>
        <dbReference type="ARBA" id="ARBA00007665"/>
    </source>
</evidence>